<organism evidence="1 2">
    <name type="scientific">Hapsidospora chrysogenum (strain ATCC 11550 / CBS 779.69 / DSM 880 / IAM 14645 / JCM 23072 / IMI 49137)</name>
    <name type="common">Acremonium chrysogenum</name>
    <dbReference type="NCBI Taxonomy" id="857340"/>
    <lineage>
        <taxon>Eukaryota</taxon>
        <taxon>Fungi</taxon>
        <taxon>Dikarya</taxon>
        <taxon>Ascomycota</taxon>
        <taxon>Pezizomycotina</taxon>
        <taxon>Sordariomycetes</taxon>
        <taxon>Hypocreomycetidae</taxon>
        <taxon>Hypocreales</taxon>
        <taxon>Bionectriaceae</taxon>
        <taxon>Hapsidospora</taxon>
    </lineage>
</organism>
<comment type="caution">
    <text evidence="1">The sequence shown here is derived from an EMBL/GenBank/DDBJ whole genome shotgun (WGS) entry which is preliminary data.</text>
</comment>
<sequence length="456" mass="53003">MVISFEEAVALARAQGVHPLQFLEIPVASNADNTARAQQWQSRLLSFPTELLLCIIGHTRDHVDRFSLAMSCHALLDIVYNTQDIQCLLPVWTITDPWVVYLLSHHAERMDLMRRMSPATGRWRLCRNCCRWRTTRKAHWSIPPNCDHAQWNTKVDAWCDPPGPLCPECGILEYCPWHRTCPKCFADMLSQATLHRVTSTADLPRPLPRLGLSPSGVRLVLRRRSCECFFHDEGDEAHGRRYFHSTFYGLFTVKPGPAESQGLCGYPYPYWAYQLNRMWKYPGRKKRTFTLPDICKRRRPNTSSAPFLRLPNEIIFYIYDLIPSQNDKICLALTCRRLLQPAAALRIKLPASVTAMDSLVRRVDWPFYADIVRNERNFRCCPYCEEVRPTNPRHWDHLLQLAQNDYRCDELARQIRMWCRRRRRHQPCPNCLVEEANSAAATTSSLVYEALECVVL</sequence>
<dbReference type="AlphaFoldDB" id="A0A086T449"/>
<dbReference type="HOGENOM" id="CLU_599858_0_0_1"/>
<name>A0A086T449_HAPC1</name>
<dbReference type="Proteomes" id="UP000029964">
    <property type="component" value="Unassembled WGS sequence"/>
</dbReference>
<evidence type="ECO:0000313" key="2">
    <source>
        <dbReference type="Proteomes" id="UP000029964"/>
    </source>
</evidence>
<keyword evidence="2" id="KW-1185">Reference proteome</keyword>
<gene>
    <name evidence="1" type="ORF">ACRE_050990</name>
</gene>
<evidence type="ECO:0000313" key="1">
    <source>
        <dbReference type="EMBL" id="KFH44131.1"/>
    </source>
</evidence>
<reference evidence="2" key="1">
    <citation type="journal article" date="2014" name="Genome Announc.">
        <title>Genome sequence and annotation of Acremonium chrysogenum, producer of the beta-lactam antibiotic cephalosporin C.</title>
        <authorList>
            <person name="Terfehr D."/>
            <person name="Dahlmann T.A."/>
            <person name="Specht T."/>
            <person name="Zadra I."/>
            <person name="Kuernsteiner H."/>
            <person name="Kueck U."/>
        </authorList>
    </citation>
    <scope>NUCLEOTIDE SEQUENCE [LARGE SCALE GENOMIC DNA]</scope>
    <source>
        <strain evidence="2">ATCC 11550 / CBS 779.69 / DSM 880 / IAM 14645 / JCM 23072 / IMI 49137</strain>
    </source>
</reference>
<protein>
    <recommendedName>
        <fullName evidence="3">F-box domain-containing protein</fullName>
    </recommendedName>
</protein>
<accession>A0A086T449</accession>
<evidence type="ECO:0008006" key="3">
    <source>
        <dbReference type="Google" id="ProtNLM"/>
    </source>
</evidence>
<dbReference type="EMBL" id="JPKY01000054">
    <property type="protein sequence ID" value="KFH44131.1"/>
    <property type="molecule type" value="Genomic_DNA"/>
</dbReference>
<proteinExistence type="predicted"/>
<dbReference type="OrthoDB" id="4430588at2759"/>